<evidence type="ECO:0000313" key="10">
    <source>
        <dbReference type="Proteomes" id="UP000070467"/>
    </source>
</evidence>
<evidence type="ECO:0000259" key="8">
    <source>
        <dbReference type="Pfam" id="PF00814"/>
    </source>
</evidence>
<evidence type="ECO:0000256" key="5">
    <source>
        <dbReference type="ARBA" id="ARBA00023315"/>
    </source>
</evidence>
<evidence type="ECO:0000256" key="7">
    <source>
        <dbReference type="HAMAP-Rule" id="MF_01445"/>
    </source>
</evidence>
<comment type="similarity">
    <text evidence="7">Belongs to the KAE1 / TsaD family.</text>
</comment>
<dbReference type="RefSeq" id="WP_066128338.1">
    <property type="nucleotide sequence ID" value="NZ_KQ959854.1"/>
</dbReference>
<comment type="catalytic activity">
    <reaction evidence="6 7">
        <text>L-threonylcarbamoyladenylate + adenosine(37) in tRNA = N(6)-L-threonylcarbamoyladenosine(37) in tRNA + AMP + H(+)</text>
        <dbReference type="Rhea" id="RHEA:37059"/>
        <dbReference type="Rhea" id="RHEA-COMP:10162"/>
        <dbReference type="Rhea" id="RHEA-COMP:10163"/>
        <dbReference type="ChEBI" id="CHEBI:15378"/>
        <dbReference type="ChEBI" id="CHEBI:73682"/>
        <dbReference type="ChEBI" id="CHEBI:74411"/>
        <dbReference type="ChEBI" id="CHEBI:74418"/>
        <dbReference type="ChEBI" id="CHEBI:456215"/>
        <dbReference type="EC" id="2.3.1.234"/>
    </reaction>
</comment>
<dbReference type="Proteomes" id="UP000070467">
    <property type="component" value="Unassembled WGS sequence"/>
</dbReference>
<feature type="binding site" evidence="7">
    <location>
        <begin position="135"/>
        <end position="139"/>
    </location>
    <ligand>
        <name>substrate</name>
    </ligand>
</feature>
<dbReference type="InterPro" id="IPR043129">
    <property type="entry name" value="ATPase_NBD"/>
</dbReference>
<feature type="binding site" evidence="7">
    <location>
        <position position="302"/>
    </location>
    <ligand>
        <name>Fe cation</name>
        <dbReference type="ChEBI" id="CHEBI:24875"/>
    </ligand>
</feature>
<feature type="binding site" evidence="7">
    <location>
        <position position="117"/>
    </location>
    <ligand>
        <name>Fe cation</name>
        <dbReference type="ChEBI" id="CHEBI:24875"/>
    </ligand>
</feature>
<accession>A0ABR5TNI4</accession>
<name>A0ABR5TNI4_9BACL</name>
<keyword evidence="7" id="KW-0963">Cytoplasm</keyword>
<dbReference type="PROSITE" id="PS01016">
    <property type="entry name" value="GLYCOPROTEASE"/>
    <property type="match status" value="1"/>
</dbReference>
<comment type="subcellular location">
    <subcellularLocation>
        <location evidence="7">Cytoplasm</location>
    </subcellularLocation>
</comment>
<evidence type="ECO:0000256" key="6">
    <source>
        <dbReference type="ARBA" id="ARBA00048117"/>
    </source>
</evidence>
<dbReference type="NCBIfam" id="TIGR03723">
    <property type="entry name" value="T6A_TsaD_YgjD"/>
    <property type="match status" value="1"/>
</dbReference>
<dbReference type="Gene3D" id="3.30.420.40">
    <property type="match status" value="2"/>
</dbReference>
<gene>
    <name evidence="7" type="primary">tsaD</name>
    <name evidence="9" type="ORF">HMPREF1871_00047</name>
</gene>
<dbReference type="SUPFAM" id="SSF53067">
    <property type="entry name" value="Actin-like ATPase domain"/>
    <property type="match status" value="2"/>
</dbReference>
<sequence>MNINILAIESSCDETSVSVVRNGKEVLSNIVSSQINIHKKYGGVVPEIASRKHIEVIIQVISESLQEAKMTLEEISAICVTQGPGLIGSLLVGVNVAKTLSYLLNKPLIGAHHIAGHIYASNIDNQIIYPSLALVVSGGHTELVLLKGELDFHIIGTTQDDAVGEAYDKVARQLDLEYPGGPKVDKLSKLGIDTYDIPRAMIDSDDYNFSFSGMKSAVINIIHNCKQRGESIIKENLAKSFQNAVVEVLEKKSKRAIKDFGIKQFILAGGVAGNSELRKRVKNFEKIFDINVLIPDMKYCSDNAAMIGACGYYYYKKNIFSDPLVLNAKSTLSLEKILTRES</sequence>
<feature type="binding site" evidence="7">
    <location>
        <position position="168"/>
    </location>
    <ligand>
        <name>substrate</name>
    </ligand>
</feature>
<feature type="domain" description="Gcp-like" evidence="8">
    <location>
        <begin position="25"/>
        <end position="308"/>
    </location>
</feature>
<comment type="cofactor">
    <cofactor evidence="7">
        <name>Fe(2+)</name>
        <dbReference type="ChEBI" id="CHEBI:29033"/>
    </cofactor>
    <text evidence="7">Binds 1 Fe(2+) ion per subunit.</text>
</comment>
<keyword evidence="4 7" id="KW-0408">Iron</keyword>
<dbReference type="NCBIfam" id="TIGR00329">
    <property type="entry name" value="gcp_kae1"/>
    <property type="match status" value="1"/>
</dbReference>
<dbReference type="InterPro" id="IPR017861">
    <property type="entry name" value="KAE1/TsaD"/>
</dbReference>
<evidence type="ECO:0000256" key="2">
    <source>
        <dbReference type="ARBA" id="ARBA00022694"/>
    </source>
</evidence>
<dbReference type="InterPro" id="IPR000905">
    <property type="entry name" value="Gcp-like_dom"/>
</dbReference>
<dbReference type="InterPro" id="IPR017860">
    <property type="entry name" value="Peptidase_M22_CS"/>
</dbReference>
<dbReference type="PANTHER" id="PTHR11735">
    <property type="entry name" value="TRNA N6-ADENOSINE THREONYLCARBAMOYLTRANSFERASE"/>
    <property type="match status" value="1"/>
</dbReference>
<dbReference type="Pfam" id="PF00814">
    <property type="entry name" value="TsaD"/>
    <property type="match status" value="1"/>
</dbReference>
<evidence type="ECO:0000256" key="3">
    <source>
        <dbReference type="ARBA" id="ARBA00022723"/>
    </source>
</evidence>
<keyword evidence="5 7" id="KW-0012">Acyltransferase</keyword>
<keyword evidence="10" id="KW-1185">Reference proteome</keyword>
<reference evidence="9 10" key="1">
    <citation type="submission" date="2016-01" db="EMBL/GenBank/DDBJ databases">
        <authorList>
            <person name="Mitreva M."/>
            <person name="Pepin K.H."/>
            <person name="Mihindukulasuriya K.A."/>
            <person name="Fulton R."/>
            <person name="Fronick C."/>
            <person name="O'Laughlin M."/>
            <person name="Miner T."/>
            <person name="Herter B."/>
            <person name="Rosa B.A."/>
            <person name="Cordes M."/>
            <person name="Tomlinson C."/>
            <person name="Wollam A."/>
            <person name="Palsikar V.B."/>
            <person name="Mardis E.R."/>
            <person name="Wilson R.K."/>
        </authorList>
    </citation>
    <scope>NUCLEOTIDE SEQUENCE [LARGE SCALE GENOMIC DNA]</scope>
    <source>
        <strain evidence="9 10">KA00071</strain>
    </source>
</reference>
<feature type="binding site" evidence="7">
    <location>
        <position position="181"/>
    </location>
    <ligand>
        <name>substrate</name>
    </ligand>
</feature>
<organism evidence="9 10">
    <name type="scientific">Gemelliphila asaccharolytica</name>
    <dbReference type="NCBI Taxonomy" id="502393"/>
    <lineage>
        <taxon>Bacteria</taxon>
        <taxon>Bacillati</taxon>
        <taxon>Bacillota</taxon>
        <taxon>Bacilli</taxon>
        <taxon>Bacillales</taxon>
        <taxon>Gemellaceae</taxon>
        <taxon>Gemelliphila</taxon>
    </lineage>
</organism>
<evidence type="ECO:0000256" key="1">
    <source>
        <dbReference type="ARBA" id="ARBA00022679"/>
    </source>
</evidence>
<feature type="binding site" evidence="7">
    <location>
        <position position="274"/>
    </location>
    <ligand>
        <name>substrate</name>
    </ligand>
</feature>
<keyword evidence="3 7" id="KW-0479">Metal-binding</keyword>
<dbReference type="InterPro" id="IPR022450">
    <property type="entry name" value="TsaD"/>
</dbReference>
<comment type="caution">
    <text evidence="9">The sequence shown here is derived from an EMBL/GenBank/DDBJ whole genome shotgun (WGS) entry which is preliminary data.</text>
</comment>
<dbReference type="PRINTS" id="PR00789">
    <property type="entry name" value="OSIALOPTASE"/>
</dbReference>
<feature type="binding site" evidence="7">
    <location>
        <position position="113"/>
    </location>
    <ligand>
        <name>Fe cation</name>
        <dbReference type="ChEBI" id="CHEBI:24875"/>
    </ligand>
</feature>
<dbReference type="PANTHER" id="PTHR11735:SF6">
    <property type="entry name" value="TRNA N6-ADENOSINE THREONYLCARBAMOYLTRANSFERASE, MITOCHONDRIAL"/>
    <property type="match status" value="1"/>
</dbReference>
<evidence type="ECO:0000313" key="9">
    <source>
        <dbReference type="EMBL" id="KXB58980.1"/>
    </source>
</evidence>
<dbReference type="EMBL" id="LSDB01000001">
    <property type="protein sequence ID" value="KXB58980.1"/>
    <property type="molecule type" value="Genomic_DNA"/>
</dbReference>
<dbReference type="CDD" id="cd24133">
    <property type="entry name" value="ASKHA_NBD_TsaD_bac"/>
    <property type="match status" value="1"/>
</dbReference>
<keyword evidence="2 7" id="KW-0819">tRNA processing</keyword>
<evidence type="ECO:0000256" key="4">
    <source>
        <dbReference type="ARBA" id="ARBA00023004"/>
    </source>
</evidence>
<dbReference type="EC" id="2.3.1.234" evidence="7"/>
<comment type="function">
    <text evidence="7">Required for the formation of a threonylcarbamoyl group on adenosine at position 37 (t(6)A37) in tRNAs that read codons beginning with adenine. Is involved in the transfer of the threonylcarbamoyl moiety of threonylcarbamoyl-AMP (TC-AMP) to the N6 group of A37, together with TsaE and TsaB. TsaD likely plays a direct catalytic role in this reaction.</text>
</comment>
<keyword evidence="1 7" id="KW-0808">Transferase</keyword>
<feature type="binding site" evidence="7">
    <location>
        <position position="185"/>
    </location>
    <ligand>
        <name>substrate</name>
    </ligand>
</feature>
<dbReference type="HAMAP" id="MF_01445">
    <property type="entry name" value="TsaD"/>
    <property type="match status" value="1"/>
</dbReference>
<proteinExistence type="inferred from homology"/>
<protein>
    <recommendedName>
        <fullName evidence="7">tRNA N6-adenosine threonylcarbamoyltransferase</fullName>
        <ecNumber evidence="7">2.3.1.234</ecNumber>
    </recommendedName>
    <alternativeName>
        <fullName evidence="7">N6-L-threonylcarbamoyladenine synthase</fullName>
        <shortName evidence="7">t(6)A synthase</shortName>
    </alternativeName>
    <alternativeName>
        <fullName evidence="7">t(6)A37 threonylcarbamoyladenosine biosynthesis protein TsaD</fullName>
    </alternativeName>
    <alternativeName>
        <fullName evidence="7">tRNA threonylcarbamoyladenosine biosynthesis protein TsaD</fullName>
    </alternativeName>
</protein>